<dbReference type="PANTHER" id="PTHR47926:SF525">
    <property type="entry name" value="EMB2261"/>
    <property type="match status" value="1"/>
</dbReference>
<organism evidence="3 4">
    <name type="scientific">Gossypium armourianum</name>
    <dbReference type="NCBI Taxonomy" id="34283"/>
    <lineage>
        <taxon>Eukaryota</taxon>
        <taxon>Viridiplantae</taxon>
        <taxon>Streptophyta</taxon>
        <taxon>Embryophyta</taxon>
        <taxon>Tracheophyta</taxon>
        <taxon>Spermatophyta</taxon>
        <taxon>Magnoliopsida</taxon>
        <taxon>eudicotyledons</taxon>
        <taxon>Gunneridae</taxon>
        <taxon>Pentapetalae</taxon>
        <taxon>rosids</taxon>
        <taxon>malvids</taxon>
        <taxon>Malvales</taxon>
        <taxon>Malvaceae</taxon>
        <taxon>Malvoideae</taxon>
        <taxon>Gossypium</taxon>
    </lineage>
</organism>
<keyword evidence="1" id="KW-0677">Repeat</keyword>
<dbReference type="GO" id="GO:0009451">
    <property type="term" value="P:RNA modification"/>
    <property type="evidence" value="ECO:0007669"/>
    <property type="project" value="InterPro"/>
</dbReference>
<keyword evidence="4" id="KW-1185">Reference proteome</keyword>
<evidence type="ECO:0000256" key="1">
    <source>
        <dbReference type="ARBA" id="ARBA00022737"/>
    </source>
</evidence>
<accession>A0A7J9K9Q9</accession>
<dbReference type="Gene3D" id="1.25.40.10">
    <property type="entry name" value="Tetratricopeptide repeat domain"/>
    <property type="match status" value="3"/>
</dbReference>
<protein>
    <recommendedName>
        <fullName evidence="5">Pentatricopeptide repeat-containing protein</fullName>
    </recommendedName>
</protein>
<evidence type="ECO:0000313" key="4">
    <source>
        <dbReference type="Proteomes" id="UP000593575"/>
    </source>
</evidence>
<dbReference type="InterPro" id="IPR011990">
    <property type="entry name" value="TPR-like_helical_dom_sf"/>
</dbReference>
<dbReference type="PROSITE" id="PS51375">
    <property type="entry name" value="PPR"/>
    <property type="match status" value="1"/>
</dbReference>
<dbReference type="InterPro" id="IPR046960">
    <property type="entry name" value="PPR_At4g14850-like_plant"/>
</dbReference>
<dbReference type="NCBIfam" id="TIGR00756">
    <property type="entry name" value="PPR"/>
    <property type="match status" value="2"/>
</dbReference>
<name>A0A7J9K9Q9_9ROSI</name>
<gene>
    <name evidence="3" type="ORF">Goarm_000413</name>
</gene>
<evidence type="ECO:0008006" key="5">
    <source>
        <dbReference type="Google" id="ProtNLM"/>
    </source>
</evidence>
<dbReference type="Pfam" id="PF01535">
    <property type="entry name" value="PPR"/>
    <property type="match status" value="4"/>
</dbReference>
<feature type="repeat" description="PPR" evidence="2">
    <location>
        <begin position="205"/>
        <end position="239"/>
    </location>
</feature>
<dbReference type="Proteomes" id="UP000593575">
    <property type="component" value="Unassembled WGS sequence"/>
</dbReference>
<dbReference type="PANTHER" id="PTHR47926">
    <property type="entry name" value="PENTATRICOPEPTIDE REPEAT-CONTAINING PROTEIN"/>
    <property type="match status" value="1"/>
</dbReference>
<dbReference type="AlphaFoldDB" id="A0A7J9K9Q9"/>
<evidence type="ECO:0000313" key="3">
    <source>
        <dbReference type="EMBL" id="MBA0843202.1"/>
    </source>
</evidence>
<dbReference type="InterPro" id="IPR002885">
    <property type="entry name" value="PPR_rpt"/>
</dbReference>
<evidence type="ECO:0000256" key="2">
    <source>
        <dbReference type="PROSITE-ProRule" id="PRU00708"/>
    </source>
</evidence>
<reference evidence="3 4" key="1">
    <citation type="journal article" date="2019" name="Genome Biol. Evol.">
        <title>Insights into the evolution of the New World diploid cottons (Gossypium, subgenus Houzingenia) based on genome sequencing.</title>
        <authorList>
            <person name="Grover C.E."/>
            <person name="Arick M.A. 2nd"/>
            <person name="Thrash A."/>
            <person name="Conover J.L."/>
            <person name="Sanders W.S."/>
            <person name="Peterson D.G."/>
            <person name="Frelichowski J.E."/>
            <person name="Scheffler J.A."/>
            <person name="Scheffler B.E."/>
            <person name="Wendel J.F."/>
        </authorList>
    </citation>
    <scope>NUCLEOTIDE SEQUENCE [LARGE SCALE GENOMIC DNA]</scope>
    <source>
        <strain evidence="3">6</strain>
        <tissue evidence="3">Leaf</tissue>
    </source>
</reference>
<sequence>MKRGFDSDNVIMTALIDFYGRNGQLNEVCQMFDELPEPDAICLDSVISAYTCDNFDSLWEFRVVEAGEASACAGKCVMKLIRACASASASAAALTQGKQVHRQYVRRIGWRNVVVESALVDLHARSEAIDVAHCIFMRMSDRNLITRSSMIYGFAQNGRGGEALTTFNEMIPEIQHYNCIVDLLGCAGLLEEAESLIEDSDFKDDSCLWAVILAACSTIGRWDDAFKLNKLMKDRGVKKTEANRTY</sequence>
<dbReference type="GO" id="GO:0003723">
    <property type="term" value="F:RNA binding"/>
    <property type="evidence" value="ECO:0007669"/>
    <property type="project" value="InterPro"/>
</dbReference>
<comment type="caution">
    <text evidence="3">The sequence shown here is derived from an EMBL/GenBank/DDBJ whole genome shotgun (WGS) entry which is preliminary data.</text>
</comment>
<dbReference type="EMBL" id="JABFAE010000013">
    <property type="protein sequence ID" value="MBA0843202.1"/>
    <property type="molecule type" value="Genomic_DNA"/>
</dbReference>
<proteinExistence type="predicted"/>